<name>A0A0S4JDJ8_BODSA</name>
<organism evidence="2 3">
    <name type="scientific">Bodo saltans</name>
    <name type="common">Flagellated protozoan</name>
    <dbReference type="NCBI Taxonomy" id="75058"/>
    <lineage>
        <taxon>Eukaryota</taxon>
        <taxon>Discoba</taxon>
        <taxon>Euglenozoa</taxon>
        <taxon>Kinetoplastea</taxon>
        <taxon>Metakinetoplastina</taxon>
        <taxon>Eubodonida</taxon>
        <taxon>Bodonidae</taxon>
        <taxon>Bodo</taxon>
    </lineage>
</organism>
<dbReference type="GO" id="GO:0005840">
    <property type="term" value="C:ribosome"/>
    <property type="evidence" value="ECO:0007669"/>
    <property type="project" value="UniProtKB-KW"/>
</dbReference>
<keyword evidence="2" id="KW-0687">Ribonucleoprotein</keyword>
<proteinExistence type="predicted"/>
<keyword evidence="3" id="KW-1185">Reference proteome</keyword>
<dbReference type="Proteomes" id="UP000051952">
    <property type="component" value="Unassembled WGS sequence"/>
</dbReference>
<reference evidence="3" key="1">
    <citation type="submission" date="2015-09" db="EMBL/GenBank/DDBJ databases">
        <authorList>
            <consortium name="Pathogen Informatics"/>
        </authorList>
    </citation>
    <scope>NUCLEOTIDE SEQUENCE [LARGE SCALE GENOMIC DNA]</scope>
    <source>
        <strain evidence="3">Lake Konstanz</strain>
    </source>
</reference>
<dbReference type="AlphaFoldDB" id="A0A0S4JDJ8"/>
<protein>
    <submittedName>
        <fullName evidence="2">60S ribosomal protein L31, putative</fullName>
    </submittedName>
</protein>
<accession>A0A0S4JDJ8</accession>
<feature type="region of interest" description="Disordered" evidence="1">
    <location>
        <begin position="52"/>
        <end position="109"/>
    </location>
</feature>
<dbReference type="VEuPathDB" id="TriTrypDB:BSAL_22060"/>
<dbReference type="EMBL" id="CYKH01001749">
    <property type="protein sequence ID" value="CUG89560.1"/>
    <property type="molecule type" value="Genomic_DNA"/>
</dbReference>
<sequence length="109" mass="12264">MVRAGMKGKVLGKEKKLALIADRQKKVEARRAKDDKRWKRVLAKMSEDKKKKFAGVGNTTKNSRVRGATRASLRKREGRKADDVSYERSAPSTSVPPSPSRRSRSLSPR</sequence>
<dbReference type="OrthoDB" id="276936at2759"/>
<keyword evidence="2" id="KW-0689">Ribosomal protein</keyword>
<evidence type="ECO:0000313" key="3">
    <source>
        <dbReference type="Proteomes" id="UP000051952"/>
    </source>
</evidence>
<gene>
    <name evidence="2" type="ORF">BSAL_22060</name>
</gene>
<evidence type="ECO:0000256" key="1">
    <source>
        <dbReference type="SAM" id="MobiDB-lite"/>
    </source>
</evidence>
<evidence type="ECO:0000313" key="2">
    <source>
        <dbReference type="EMBL" id="CUG89560.1"/>
    </source>
</evidence>